<dbReference type="Proteomes" id="UP000292958">
    <property type="component" value="Unassembled WGS sequence"/>
</dbReference>
<gene>
    <name evidence="1" type="ORF">BDD14_4445</name>
</gene>
<evidence type="ECO:0000313" key="1">
    <source>
        <dbReference type="EMBL" id="RZU42847.1"/>
    </source>
</evidence>
<proteinExistence type="predicted"/>
<dbReference type="AlphaFoldDB" id="A0A4Q7YY92"/>
<dbReference type="RefSeq" id="WP_207231786.1">
    <property type="nucleotide sequence ID" value="NZ_SHKW01000001.1"/>
</dbReference>
<name>A0A4Q7YY92_9BACT</name>
<sequence>MSLSHWYKASRALHKLIASVESGEEVIITRTGKAAVKLVMATRPARKSHKDMFGSGIGKLWIAEDAFSPKTDTHLQQLFEGEDPLEISVSRAAQIKKSFFPAGNH</sequence>
<organism evidence="1 2">
    <name type="scientific">Edaphobacter modestus</name>
    <dbReference type="NCBI Taxonomy" id="388466"/>
    <lineage>
        <taxon>Bacteria</taxon>
        <taxon>Pseudomonadati</taxon>
        <taxon>Acidobacteriota</taxon>
        <taxon>Terriglobia</taxon>
        <taxon>Terriglobales</taxon>
        <taxon>Acidobacteriaceae</taxon>
        <taxon>Edaphobacter</taxon>
    </lineage>
</organism>
<reference evidence="1 2" key="1">
    <citation type="submission" date="2019-02" db="EMBL/GenBank/DDBJ databases">
        <title>Genomic Encyclopedia of Archaeal and Bacterial Type Strains, Phase II (KMG-II): from individual species to whole genera.</title>
        <authorList>
            <person name="Goeker M."/>
        </authorList>
    </citation>
    <scope>NUCLEOTIDE SEQUENCE [LARGE SCALE GENOMIC DNA]</scope>
    <source>
        <strain evidence="1 2">DSM 18101</strain>
    </source>
</reference>
<comment type="caution">
    <text evidence="1">The sequence shown here is derived from an EMBL/GenBank/DDBJ whole genome shotgun (WGS) entry which is preliminary data.</text>
</comment>
<accession>A0A4Q7YY92</accession>
<protein>
    <recommendedName>
        <fullName evidence="3">Antitoxin</fullName>
    </recommendedName>
</protein>
<evidence type="ECO:0000313" key="2">
    <source>
        <dbReference type="Proteomes" id="UP000292958"/>
    </source>
</evidence>
<keyword evidence="2" id="KW-1185">Reference proteome</keyword>
<dbReference type="EMBL" id="SHKW01000001">
    <property type="protein sequence ID" value="RZU42847.1"/>
    <property type="molecule type" value="Genomic_DNA"/>
</dbReference>
<evidence type="ECO:0008006" key="3">
    <source>
        <dbReference type="Google" id="ProtNLM"/>
    </source>
</evidence>